<dbReference type="Proteomes" id="UP000242287">
    <property type="component" value="Unassembled WGS sequence"/>
</dbReference>
<feature type="domain" description="NAD-dependent epimerase/dehydratase" evidence="1">
    <location>
        <begin position="6"/>
        <end position="206"/>
    </location>
</feature>
<gene>
    <name evidence="2" type="ORF">AMATHDRAFT_134656</name>
</gene>
<evidence type="ECO:0000259" key="1">
    <source>
        <dbReference type="Pfam" id="PF01370"/>
    </source>
</evidence>
<organism evidence="2 3">
    <name type="scientific">Amanita thiersii Skay4041</name>
    <dbReference type="NCBI Taxonomy" id="703135"/>
    <lineage>
        <taxon>Eukaryota</taxon>
        <taxon>Fungi</taxon>
        <taxon>Dikarya</taxon>
        <taxon>Basidiomycota</taxon>
        <taxon>Agaricomycotina</taxon>
        <taxon>Agaricomycetes</taxon>
        <taxon>Agaricomycetidae</taxon>
        <taxon>Agaricales</taxon>
        <taxon>Pluteineae</taxon>
        <taxon>Amanitaceae</taxon>
        <taxon>Amanita</taxon>
    </lineage>
</organism>
<dbReference type="Gene3D" id="3.40.50.720">
    <property type="entry name" value="NAD(P)-binding Rossmann-like Domain"/>
    <property type="match status" value="1"/>
</dbReference>
<reference evidence="2 3" key="1">
    <citation type="submission" date="2014-02" db="EMBL/GenBank/DDBJ databases">
        <title>Transposable element dynamics among asymbiotic and ectomycorrhizal Amanita fungi.</title>
        <authorList>
            <consortium name="DOE Joint Genome Institute"/>
            <person name="Hess J."/>
            <person name="Skrede I."/>
            <person name="Wolfe B."/>
            <person name="LaButti K."/>
            <person name="Ohm R.A."/>
            <person name="Grigoriev I.V."/>
            <person name="Pringle A."/>
        </authorList>
    </citation>
    <scope>NUCLEOTIDE SEQUENCE [LARGE SCALE GENOMIC DNA]</scope>
    <source>
        <strain evidence="2 3">SKay4041</strain>
    </source>
</reference>
<dbReference type="Pfam" id="PF01370">
    <property type="entry name" value="Epimerase"/>
    <property type="match status" value="1"/>
</dbReference>
<dbReference type="GO" id="GO:0044877">
    <property type="term" value="F:protein-containing complex binding"/>
    <property type="evidence" value="ECO:0007669"/>
    <property type="project" value="TreeGrafter"/>
</dbReference>
<dbReference type="PANTHER" id="PTHR12126:SF11">
    <property type="entry name" value="NADH DEHYDROGENASE [UBIQUINONE] 1 ALPHA SUBCOMPLEX SUBUNIT 9, MITOCHONDRIAL"/>
    <property type="match status" value="1"/>
</dbReference>
<dbReference type="InterPro" id="IPR051207">
    <property type="entry name" value="ComplexI_NDUFA9_subunit"/>
</dbReference>
<keyword evidence="3" id="KW-1185">Reference proteome</keyword>
<dbReference type="STRING" id="703135.A0A2A9NWC0"/>
<dbReference type="OrthoDB" id="275457at2759"/>
<accession>A0A2A9NWC0</accession>
<name>A0A2A9NWC0_9AGAR</name>
<dbReference type="GO" id="GO:0005739">
    <property type="term" value="C:mitochondrion"/>
    <property type="evidence" value="ECO:0007669"/>
    <property type="project" value="TreeGrafter"/>
</dbReference>
<dbReference type="EMBL" id="KZ301969">
    <property type="protein sequence ID" value="PFH54879.1"/>
    <property type="molecule type" value="Genomic_DNA"/>
</dbReference>
<dbReference type="InterPro" id="IPR001509">
    <property type="entry name" value="Epimerase_deHydtase"/>
</dbReference>
<dbReference type="CDD" id="cd05271">
    <property type="entry name" value="NDUFA9_like_SDR_a"/>
    <property type="match status" value="1"/>
</dbReference>
<protein>
    <recommendedName>
        <fullName evidence="1">NAD-dependent epimerase/dehydratase domain-containing protein</fullName>
    </recommendedName>
</protein>
<sequence>MSKVVICGAGFLGTNIARAITSAPTGSPPRRIQISSRHPEKAHSILAATAQKELLLPPISLDVTKPESLLPAFKDTSVIVSLVGLLAGTPEQFNKIQWKGAENVAKAANEVGAKLIHISAIGADVKSTIPYMRTKGLAEQSIASICHDSIIIRPSLVFGPDDDFFNRFSRLARYLPVLPVFSGGLSRFQPVYVGDIAKAVELLSRGDENTKHMFTCKVVEAGGPEVFTFKEMMKLVLKYNKRTRPIISLPLSVGLLQAALMEKLPPNMFTVTKDQLQQLSMDNIVSDSMPLNHITLQQLFKDASLGPLTSVHDILPSYL</sequence>
<dbReference type="PANTHER" id="PTHR12126">
    <property type="entry name" value="NADH-UBIQUINONE OXIDOREDUCTASE 39 KDA SUBUNIT-RELATED"/>
    <property type="match status" value="1"/>
</dbReference>
<dbReference type="SUPFAM" id="SSF51735">
    <property type="entry name" value="NAD(P)-binding Rossmann-fold domains"/>
    <property type="match status" value="1"/>
</dbReference>
<dbReference type="AlphaFoldDB" id="A0A2A9NWC0"/>
<proteinExistence type="predicted"/>
<evidence type="ECO:0000313" key="3">
    <source>
        <dbReference type="Proteomes" id="UP000242287"/>
    </source>
</evidence>
<evidence type="ECO:0000313" key="2">
    <source>
        <dbReference type="EMBL" id="PFH54879.1"/>
    </source>
</evidence>
<dbReference type="InterPro" id="IPR036291">
    <property type="entry name" value="NAD(P)-bd_dom_sf"/>
</dbReference>